<dbReference type="InterPro" id="IPR036390">
    <property type="entry name" value="WH_DNA-bd_sf"/>
</dbReference>
<dbReference type="Gene3D" id="1.10.10.10">
    <property type="entry name" value="Winged helix-like DNA-binding domain superfamily/Winged helix DNA-binding domain"/>
    <property type="match status" value="1"/>
</dbReference>
<dbReference type="FunFam" id="1.20.1310.10:FF:000019">
    <property type="entry name" value="Cullin 1"/>
    <property type="match status" value="1"/>
</dbReference>
<proteinExistence type="inferred from homology"/>
<dbReference type="Pfam" id="PF00888">
    <property type="entry name" value="Cullin"/>
    <property type="match status" value="1"/>
</dbReference>
<dbReference type="GO" id="GO:0043066">
    <property type="term" value="P:negative regulation of apoptotic process"/>
    <property type="evidence" value="ECO:0007669"/>
    <property type="project" value="UniProtKB-ARBA"/>
</dbReference>
<comment type="caution">
    <text evidence="9">The sequence shown here is derived from an EMBL/GenBank/DDBJ whole genome shotgun (WGS) entry which is preliminary data.</text>
</comment>
<dbReference type="PROSITE" id="PS01256">
    <property type="entry name" value="CULLIN_1"/>
    <property type="match status" value="1"/>
</dbReference>
<dbReference type="SUPFAM" id="SSF74788">
    <property type="entry name" value="Cullin repeat-like"/>
    <property type="match status" value="1"/>
</dbReference>
<comment type="pathway">
    <text evidence="1">Protein modification; protein ubiquitination.</text>
</comment>
<evidence type="ECO:0000313" key="9">
    <source>
        <dbReference type="EMBL" id="OQR80216.1"/>
    </source>
</evidence>
<dbReference type="InterPro" id="IPR045093">
    <property type="entry name" value="Cullin"/>
</dbReference>
<feature type="domain" description="Cullin family profile" evidence="8">
    <location>
        <begin position="429"/>
        <end position="661"/>
    </location>
</feature>
<dbReference type="STRING" id="418985.A0A1V9Y389"/>
<dbReference type="GO" id="GO:0019005">
    <property type="term" value="C:SCF ubiquitin ligase complex"/>
    <property type="evidence" value="ECO:0007669"/>
    <property type="project" value="UniProtKB-ARBA"/>
</dbReference>
<comment type="similarity">
    <text evidence="2 6 7">Belongs to the cullin family.</text>
</comment>
<evidence type="ECO:0000256" key="5">
    <source>
        <dbReference type="ARBA" id="ARBA00022843"/>
    </source>
</evidence>
<dbReference type="FunFam" id="1.10.10.10:FF:000014">
    <property type="entry name" value="Cullin 1"/>
    <property type="match status" value="1"/>
</dbReference>
<name>A0A1V9Y389_9ACAR</name>
<dbReference type="SUPFAM" id="SSF75632">
    <property type="entry name" value="Cullin homology domain"/>
    <property type="match status" value="1"/>
</dbReference>
<dbReference type="SMART" id="SM00884">
    <property type="entry name" value="Cullin_Nedd8"/>
    <property type="match status" value="1"/>
</dbReference>
<dbReference type="AlphaFoldDB" id="A0A1V9Y389"/>
<keyword evidence="4" id="KW-0833">Ubl conjugation pathway</keyword>
<evidence type="ECO:0000256" key="1">
    <source>
        <dbReference type="ARBA" id="ARBA00004906"/>
    </source>
</evidence>
<dbReference type="EMBL" id="MNPL01000224">
    <property type="protein sequence ID" value="OQR80216.1"/>
    <property type="molecule type" value="Genomic_DNA"/>
</dbReference>
<dbReference type="SMART" id="SM00182">
    <property type="entry name" value="CULLIN"/>
    <property type="match status" value="1"/>
</dbReference>
<keyword evidence="5" id="KW-0832">Ubl conjugation</keyword>
<dbReference type="InterPro" id="IPR016159">
    <property type="entry name" value="Cullin_repeat-like_dom_sf"/>
</dbReference>
<dbReference type="FunFam" id="3.30.230.130:FF:000003">
    <property type="entry name" value="Cullin 2"/>
    <property type="match status" value="1"/>
</dbReference>
<dbReference type="FunFam" id="1.20.1310.10:FF:000011">
    <property type="entry name" value="Cullin 1"/>
    <property type="match status" value="1"/>
</dbReference>
<dbReference type="FunCoup" id="A0A1V9Y389">
    <property type="interactions" value="1920"/>
</dbReference>
<dbReference type="InterPro" id="IPR019559">
    <property type="entry name" value="Cullin_neddylation_domain"/>
</dbReference>
<dbReference type="PROSITE" id="PS50069">
    <property type="entry name" value="CULLIN_2"/>
    <property type="match status" value="1"/>
</dbReference>
<dbReference type="GO" id="GO:0006511">
    <property type="term" value="P:ubiquitin-dependent protein catabolic process"/>
    <property type="evidence" value="ECO:0007669"/>
    <property type="project" value="InterPro"/>
</dbReference>
<dbReference type="InterPro" id="IPR036317">
    <property type="entry name" value="Cullin_homology_sf"/>
</dbReference>
<dbReference type="InterPro" id="IPR059120">
    <property type="entry name" value="Cullin-like_AB"/>
</dbReference>
<dbReference type="InterPro" id="IPR001373">
    <property type="entry name" value="Cullin_N"/>
</dbReference>
<protein>
    <submittedName>
        <fullName evidence="9">Cullin-1-like</fullName>
    </submittedName>
</protein>
<dbReference type="GO" id="GO:1902532">
    <property type="term" value="P:negative regulation of intracellular signal transduction"/>
    <property type="evidence" value="ECO:0007669"/>
    <property type="project" value="UniProtKB-ARBA"/>
</dbReference>
<evidence type="ECO:0000256" key="4">
    <source>
        <dbReference type="ARBA" id="ARBA00022786"/>
    </source>
</evidence>
<dbReference type="Proteomes" id="UP000192247">
    <property type="component" value="Unassembled WGS sequence"/>
</dbReference>
<dbReference type="GO" id="GO:0010564">
    <property type="term" value="P:regulation of cell cycle process"/>
    <property type="evidence" value="ECO:0007669"/>
    <property type="project" value="UniProtKB-ARBA"/>
</dbReference>
<sequence>MSGGNHGLRPTDLNQIWDDLQTGIKEVYEHKGQSMKKSRFMQLYTHVYNYCTSVHPNHPAGASAARTPGSGGNGRGRCVVGSGAQFVGHELYKKLEEFLRGYLSKLYEETINLRDEDLLRSYTRQWNEYQFSSRVLDGICSYLNRHWVKRECEESRRDVYEIYQLALVIWRECFFKALHNKVTNAVLKLIQQERGKAKIDTTLISGVIKSYVELGLNETEEGHQKSPNLSVYREAFENVFLDQTRQFYSAKSSELLNSKPVTDFLIQASTFELLDEMAEGFLQEENDRVYRYLHETTLPTLAKTCESVLIEQHLDQFYDEFKKLLEQDRKTDLARMYNLVSRVPGLTALRGILETHISEQGQAALEAQGKDADPRKYVNAILTVHKKYSDLVTDTFTNDVEFVEALDKACGQFINENFQTRHAQAGSSKGPDLLVRYCDMLLKKSSRNPEESDLEDVLNQVMIVFKYVEDKDAFQHIYSKMLARRLVTQSSASEDAEASMLTKLKTACGYEYTSKLQRMLQDATISKDLVPQFKEHIQTTTKDTPLQIDFSVQVLSSGLWPFPHQKYEFTLPASLERCISMFATFYSTKHAGRKLTWLYSMSKGELLANCFQKKYYLQASTLQMGVLLLFNSTSSKLTLQHLQMGTNMRIDMVQQVVQALVKQEILSVVHGVSTGGIAGASSSECEELNLTTELKINADFQSKKTRVNINQPIKSEAKHDQEQTQRHIAEDRQQGIQAAIVRIMKMRKTYQHQQLISEVINQLQNFRPSVAAIKRCIDLLIEKDYMARVEGQKETYKYIA</sequence>
<evidence type="ECO:0000256" key="3">
    <source>
        <dbReference type="ARBA" id="ARBA00022499"/>
    </source>
</evidence>
<evidence type="ECO:0000256" key="2">
    <source>
        <dbReference type="ARBA" id="ARBA00006019"/>
    </source>
</evidence>
<keyword evidence="10" id="KW-1185">Reference proteome</keyword>
<dbReference type="InterPro" id="IPR016158">
    <property type="entry name" value="Cullin_homology"/>
</dbReference>
<dbReference type="GO" id="GO:0031625">
    <property type="term" value="F:ubiquitin protein ligase binding"/>
    <property type="evidence" value="ECO:0007669"/>
    <property type="project" value="InterPro"/>
</dbReference>
<dbReference type="Pfam" id="PF26557">
    <property type="entry name" value="Cullin_AB"/>
    <property type="match status" value="1"/>
</dbReference>
<evidence type="ECO:0000313" key="10">
    <source>
        <dbReference type="Proteomes" id="UP000192247"/>
    </source>
</evidence>
<evidence type="ECO:0000256" key="7">
    <source>
        <dbReference type="RuleBase" id="RU003829"/>
    </source>
</evidence>
<dbReference type="FunFam" id="1.20.1310.10:FF:000007">
    <property type="entry name" value="Cullin 1"/>
    <property type="match status" value="1"/>
</dbReference>
<dbReference type="Gene3D" id="3.30.230.130">
    <property type="entry name" value="Cullin, Chain C, Domain 2"/>
    <property type="match status" value="1"/>
</dbReference>
<evidence type="ECO:0000259" key="8">
    <source>
        <dbReference type="PROSITE" id="PS50069"/>
    </source>
</evidence>
<accession>A0A1V9Y389</accession>
<dbReference type="SUPFAM" id="SSF46785">
    <property type="entry name" value="Winged helix' DNA-binding domain"/>
    <property type="match status" value="1"/>
</dbReference>
<dbReference type="OrthoDB" id="6420974at2759"/>
<gene>
    <name evidence="9" type="ORF">BIW11_05208</name>
</gene>
<dbReference type="InterPro" id="IPR036388">
    <property type="entry name" value="WH-like_DNA-bd_sf"/>
</dbReference>
<evidence type="ECO:0000256" key="6">
    <source>
        <dbReference type="PROSITE-ProRule" id="PRU00330"/>
    </source>
</evidence>
<dbReference type="Pfam" id="PF10557">
    <property type="entry name" value="Cullin_Nedd8"/>
    <property type="match status" value="1"/>
</dbReference>
<dbReference type="PANTHER" id="PTHR11932">
    <property type="entry name" value="CULLIN"/>
    <property type="match status" value="1"/>
</dbReference>
<dbReference type="InterPro" id="IPR016157">
    <property type="entry name" value="Cullin_CS"/>
</dbReference>
<dbReference type="Gene3D" id="1.20.1310.10">
    <property type="entry name" value="Cullin Repeats"/>
    <property type="match status" value="4"/>
</dbReference>
<dbReference type="FunFam" id="1.20.1310.10:FF:000023">
    <property type="entry name" value="cullin-1"/>
    <property type="match status" value="1"/>
</dbReference>
<organism evidence="9 10">
    <name type="scientific">Tropilaelaps mercedesae</name>
    <dbReference type="NCBI Taxonomy" id="418985"/>
    <lineage>
        <taxon>Eukaryota</taxon>
        <taxon>Metazoa</taxon>
        <taxon>Ecdysozoa</taxon>
        <taxon>Arthropoda</taxon>
        <taxon>Chelicerata</taxon>
        <taxon>Arachnida</taxon>
        <taxon>Acari</taxon>
        <taxon>Parasitiformes</taxon>
        <taxon>Mesostigmata</taxon>
        <taxon>Gamasina</taxon>
        <taxon>Dermanyssoidea</taxon>
        <taxon>Laelapidae</taxon>
        <taxon>Tropilaelaps</taxon>
    </lineage>
</organism>
<keyword evidence="3" id="KW-1017">Isopeptide bond</keyword>
<reference evidence="9 10" key="1">
    <citation type="journal article" date="2017" name="Gigascience">
        <title>Draft genome of the honey bee ectoparasitic mite, Tropilaelaps mercedesae, is shaped by the parasitic life history.</title>
        <authorList>
            <person name="Dong X."/>
            <person name="Armstrong S.D."/>
            <person name="Xia D."/>
            <person name="Makepeace B.L."/>
            <person name="Darby A.C."/>
            <person name="Kadowaki T."/>
        </authorList>
    </citation>
    <scope>NUCLEOTIDE SEQUENCE [LARGE SCALE GENOMIC DNA]</scope>
    <source>
        <strain evidence="9">Wuxi-XJTLU</strain>
    </source>
</reference>
<dbReference type="InParanoid" id="A0A1V9Y389"/>